<protein>
    <submittedName>
        <fullName evidence="1">Uncharacterized protein</fullName>
    </submittedName>
</protein>
<evidence type="ECO:0000313" key="1">
    <source>
        <dbReference type="EMBL" id="KIN94118.1"/>
    </source>
</evidence>
<reference evidence="1 2" key="1">
    <citation type="submission" date="2014-04" db="EMBL/GenBank/DDBJ databases">
        <authorList>
            <consortium name="DOE Joint Genome Institute"/>
            <person name="Kuo A."/>
            <person name="Kohler A."/>
            <person name="Costa M.D."/>
            <person name="Nagy L.G."/>
            <person name="Floudas D."/>
            <person name="Copeland A."/>
            <person name="Barry K.W."/>
            <person name="Cichocki N."/>
            <person name="Veneault-Fourrey C."/>
            <person name="LaButti K."/>
            <person name="Lindquist E.A."/>
            <person name="Lipzen A."/>
            <person name="Lundell T."/>
            <person name="Morin E."/>
            <person name="Murat C."/>
            <person name="Sun H."/>
            <person name="Tunlid A."/>
            <person name="Henrissat B."/>
            <person name="Grigoriev I.V."/>
            <person name="Hibbett D.S."/>
            <person name="Martin F."/>
            <person name="Nordberg H.P."/>
            <person name="Cantor M.N."/>
            <person name="Hua S.X."/>
        </authorList>
    </citation>
    <scope>NUCLEOTIDE SEQUENCE [LARGE SCALE GENOMIC DNA]</scope>
    <source>
        <strain evidence="1 2">Marx 270</strain>
    </source>
</reference>
<accession>A0A0C3NF19</accession>
<sequence length="57" mass="6559">MLNPSKSFSTIIDEVSPGEENTTFVRISVNLLQFEARQLLSRLHIEGGLFYPRRPPR</sequence>
<dbReference type="InParanoid" id="A0A0C3NF19"/>
<proteinExistence type="predicted"/>
<dbReference type="Proteomes" id="UP000054217">
    <property type="component" value="Unassembled WGS sequence"/>
</dbReference>
<keyword evidence="2" id="KW-1185">Reference proteome</keyword>
<dbReference type="HOGENOM" id="CLU_2997405_0_0_1"/>
<organism evidence="1 2">
    <name type="scientific">Pisolithus tinctorius Marx 270</name>
    <dbReference type="NCBI Taxonomy" id="870435"/>
    <lineage>
        <taxon>Eukaryota</taxon>
        <taxon>Fungi</taxon>
        <taxon>Dikarya</taxon>
        <taxon>Basidiomycota</taxon>
        <taxon>Agaricomycotina</taxon>
        <taxon>Agaricomycetes</taxon>
        <taxon>Agaricomycetidae</taxon>
        <taxon>Boletales</taxon>
        <taxon>Sclerodermatineae</taxon>
        <taxon>Pisolithaceae</taxon>
        <taxon>Pisolithus</taxon>
    </lineage>
</organism>
<dbReference type="EMBL" id="KN832113">
    <property type="protein sequence ID" value="KIN94118.1"/>
    <property type="molecule type" value="Genomic_DNA"/>
</dbReference>
<reference evidence="2" key="2">
    <citation type="submission" date="2015-01" db="EMBL/GenBank/DDBJ databases">
        <title>Evolutionary Origins and Diversification of the Mycorrhizal Mutualists.</title>
        <authorList>
            <consortium name="DOE Joint Genome Institute"/>
            <consortium name="Mycorrhizal Genomics Consortium"/>
            <person name="Kohler A."/>
            <person name="Kuo A."/>
            <person name="Nagy L.G."/>
            <person name="Floudas D."/>
            <person name="Copeland A."/>
            <person name="Barry K.W."/>
            <person name="Cichocki N."/>
            <person name="Veneault-Fourrey C."/>
            <person name="LaButti K."/>
            <person name="Lindquist E.A."/>
            <person name="Lipzen A."/>
            <person name="Lundell T."/>
            <person name="Morin E."/>
            <person name="Murat C."/>
            <person name="Riley R."/>
            <person name="Ohm R."/>
            <person name="Sun H."/>
            <person name="Tunlid A."/>
            <person name="Henrissat B."/>
            <person name="Grigoriev I.V."/>
            <person name="Hibbett D.S."/>
            <person name="Martin F."/>
        </authorList>
    </citation>
    <scope>NUCLEOTIDE SEQUENCE [LARGE SCALE GENOMIC DNA]</scope>
    <source>
        <strain evidence="2">Marx 270</strain>
    </source>
</reference>
<dbReference type="AlphaFoldDB" id="A0A0C3NF19"/>
<name>A0A0C3NF19_PISTI</name>
<evidence type="ECO:0000313" key="2">
    <source>
        <dbReference type="Proteomes" id="UP000054217"/>
    </source>
</evidence>
<gene>
    <name evidence="1" type="ORF">M404DRAFT_1008571</name>
</gene>